<dbReference type="InterPro" id="IPR043135">
    <property type="entry name" value="Fur_C"/>
</dbReference>
<dbReference type="EMBL" id="JAUDDZ010000010">
    <property type="protein sequence ID" value="MDM8275364.1"/>
    <property type="molecule type" value="Genomic_DNA"/>
</dbReference>
<proteinExistence type="inferred from homology"/>
<reference evidence="8" key="1">
    <citation type="submission" date="2023-06" db="EMBL/GenBank/DDBJ databases">
        <title>Identification and characterization of horizontal gene transfer across gut microbiota members of farm animals based on homology search.</title>
        <authorList>
            <person name="Zeman M."/>
            <person name="Kubasova T."/>
            <person name="Jahodarova E."/>
            <person name="Nykrynova M."/>
            <person name="Rychlik I."/>
        </authorList>
    </citation>
    <scope>NUCLEOTIDE SEQUENCE [LARGE SCALE GENOMIC DNA]</scope>
    <source>
        <strain evidence="8">154_Feed</strain>
    </source>
</reference>
<evidence type="ECO:0000313" key="7">
    <source>
        <dbReference type="EMBL" id="MDM8275364.1"/>
    </source>
</evidence>
<dbReference type="CDD" id="cd07153">
    <property type="entry name" value="Fur_like"/>
    <property type="match status" value="1"/>
</dbReference>
<keyword evidence="6" id="KW-0804">Transcription</keyword>
<evidence type="ECO:0000256" key="2">
    <source>
        <dbReference type="ARBA" id="ARBA00022491"/>
    </source>
</evidence>
<dbReference type="Proteomes" id="UP001529421">
    <property type="component" value="Unassembled WGS sequence"/>
</dbReference>
<dbReference type="InterPro" id="IPR036390">
    <property type="entry name" value="WH_DNA-bd_sf"/>
</dbReference>
<comment type="similarity">
    <text evidence="1">Belongs to the Fur family.</text>
</comment>
<dbReference type="Pfam" id="PF01475">
    <property type="entry name" value="FUR"/>
    <property type="match status" value="1"/>
</dbReference>
<protein>
    <submittedName>
        <fullName evidence="7">Transcriptional repressor</fullName>
    </submittedName>
</protein>
<keyword evidence="2" id="KW-0678">Repressor</keyword>
<dbReference type="Gene3D" id="1.10.10.10">
    <property type="entry name" value="Winged helix-like DNA-binding domain superfamily/Winged helix DNA-binding domain"/>
    <property type="match status" value="1"/>
</dbReference>
<keyword evidence="5" id="KW-0238">DNA-binding</keyword>
<evidence type="ECO:0000256" key="4">
    <source>
        <dbReference type="ARBA" id="ARBA00023015"/>
    </source>
</evidence>
<dbReference type="Gene3D" id="3.30.1490.190">
    <property type="match status" value="1"/>
</dbReference>
<evidence type="ECO:0000313" key="8">
    <source>
        <dbReference type="Proteomes" id="UP001529421"/>
    </source>
</evidence>
<dbReference type="InterPro" id="IPR036388">
    <property type="entry name" value="WH-like_DNA-bd_sf"/>
</dbReference>
<gene>
    <name evidence="7" type="ORF">QUW28_07655</name>
</gene>
<dbReference type="PANTHER" id="PTHR33202">
    <property type="entry name" value="ZINC UPTAKE REGULATION PROTEIN"/>
    <property type="match status" value="1"/>
</dbReference>
<evidence type="ECO:0000256" key="6">
    <source>
        <dbReference type="ARBA" id="ARBA00023163"/>
    </source>
</evidence>
<evidence type="ECO:0000256" key="5">
    <source>
        <dbReference type="ARBA" id="ARBA00023125"/>
    </source>
</evidence>
<dbReference type="SUPFAM" id="SSF46785">
    <property type="entry name" value="Winged helix' DNA-binding domain"/>
    <property type="match status" value="1"/>
</dbReference>
<evidence type="ECO:0000256" key="3">
    <source>
        <dbReference type="ARBA" id="ARBA00022833"/>
    </source>
</evidence>
<comment type="caution">
    <text evidence="7">The sequence shown here is derived from an EMBL/GenBank/DDBJ whole genome shotgun (WGS) entry which is preliminary data.</text>
</comment>
<keyword evidence="4" id="KW-0805">Transcription regulation</keyword>
<accession>A0ABT7VA32</accession>
<dbReference type="RefSeq" id="WP_289545351.1">
    <property type="nucleotide sequence ID" value="NZ_JAUDDZ010000010.1"/>
</dbReference>
<sequence>MRRRNTRQRKLILDIVRTMDNHPTADEIFLVARERDPHIGRGTVYRNLNLLVDDGEIRMLKTPGGSRFDWRCDEHSHVLCTSCGTVADMPLAYDHALDARASSATGYAVASHYTFFEGLCPACLKRERPAEDPREAQGATA</sequence>
<dbReference type="InterPro" id="IPR002481">
    <property type="entry name" value="FUR"/>
</dbReference>
<dbReference type="PANTHER" id="PTHR33202:SF22">
    <property type="entry name" value="HYDROGEN PEROXIDE SENSITIVE REPRESSOR"/>
    <property type="match status" value="1"/>
</dbReference>
<evidence type="ECO:0000256" key="1">
    <source>
        <dbReference type="ARBA" id="ARBA00007957"/>
    </source>
</evidence>
<organism evidence="7 8">
    <name type="scientific">Enorma phocaeensis</name>
    <dbReference type="NCBI Taxonomy" id="1871019"/>
    <lineage>
        <taxon>Bacteria</taxon>
        <taxon>Bacillati</taxon>
        <taxon>Actinomycetota</taxon>
        <taxon>Coriobacteriia</taxon>
        <taxon>Coriobacteriales</taxon>
        <taxon>Coriobacteriaceae</taxon>
        <taxon>Enorma</taxon>
    </lineage>
</organism>
<name>A0ABT7VA32_9ACTN</name>
<keyword evidence="8" id="KW-1185">Reference proteome</keyword>
<keyword evidence="3" id="KW-0862">Zinc</keyword>